<sequence>MHLVDADSMDSPEFLLLCSLAANTELFWEQKYMISQTYSGKTMAALSDSVRHESGELTLNSTHSLALQGRTRNQQKQQPDGLVDLCGQITPESPIVTIGSNFTAICVLNDSCRNHYGNLHASQIIWKTRNLIVPKEQYSVINRTASQVTFNNTSTLASPLTCNILVEGYIEQNIYGVQVQLGFPPDKPKNVTCIVNQRGMSIYRLTCTWEPGRNTFLNTNYYLKRRWASQSFPDCIPIGINNTCTAGDNIEFFVSLKVWVEAKNDLGTEESEGMIFDPVTCVKLLPPHKVSVNVSELPTVLKLSWEDWFDSDLKLEHNIRYKVADSLDWLEVPPEDTATRRTSFILQDLKPHTKYAFQVRTKINDQIHLPRSENCPTRWSDWSKEAVGVTAEDKPSKGPPLWRKIISSPSPGNRTVLLTWQELDPSVANGIILRYEVNVTAKPPLPMSEIFSLNTNKLVLSVQNGTYEVRVTAYNSVGASPTSLLVIPAPNSKGLSAPVKDVKAFPKDGELRVEWTVANDYANKFIVEWCEQCDPSSCSFEWQQEPGTAKGSFLRGNIKPFKCYLITVYPLYGNCPGVGKSTEVYLQQGEPAKGPSVRTKKVRKNEAILEWEHLPVADRNGVIIYYAISYKLMNGNETVINVSPNTTEYTLSSLSSDTMYMIQMEAVTNNGRKRGPSVTFTTQKFGEGEIEAIVVPVCLAFLLITLLGVLFCFNKREVIKKHIWPNVPDPSKSVIAQWSPQTPSKHFNSKEQIYPEGSFTDVSVVEIEADDKKSFSEQDLKPFDVLKKEKNASEGHSSGIGGSSCMSSPRQSVSDSDEGEPAQNTSSTVQYSTVVLNGYRDQIPSVQTFSRSESTQPLLDSEERLEEHQVVDSGGGSTPMNRYFKQNCNQEEPFVDESRLEKVKSISPINEEDTAGLQAAQTCGSAPEREEQEAASAGAFHPSPDGQAQQFETLGMNAGTEDEMPKCYLPQTVRQGGYMPQ</sequence>
<evidence type="ECO:0000313" key="2">
    <source>
        <dbReference type="Proteomes" id="UP000827872"/>
    </source>
</evidence>
<dbReference type="Proteomes" id="UP000827872">
    <property type="component" value="Linkage Group LG07"/>
</dbReference>
<gene>
    <name evidence="1" type="ORF">K3G42_011706</name>
</gene>
<evidence type="ECO:0000313" key="1">
    <source>
        <dbReference type="EMBL" id="KAH7994615.1"/>
    </source>
</evidence>
<proteinExistence type="predicted"/>
<comment type="caution">
    <text evidence="1">The sequence shown here is derived from an EMBL/GenBank/DDBJ whole genome shotgun (WGS) entry which is preliminary data.</text>
</comment>
<reference evidence="1" key="1">
    <citation type="submission" date="2021-08" db="EMBL/GenBank/DDBJ databases">
        <title>The first chromosome-level gecko genome reveals the dynamic sex chromosomes of Neotropical dwarf geckos (Sphaerodactylidae: Sphaerodactylus).</title>
        <authorList>
            <person name="Pinto B.J."/>
            <person name="Keating S.E."/>
            <person name="Gamble T."/>
        </authorList>
    </citation>
    <scope>NUCLEOTIDE SEQUENCE</scope>
    <source>
        <strain evidence="1">TG3544</strain>
    </source>
</reference>
<name>A0ACB8EPV9_9SAUR</name>
<accession>A0ACB8EPV9</accession>
<dbReference type="EMBL" id="CM037620">
    <property type="protein sequence ID" value="KAH7994615.1"/>
    <property type="molecule type" value="Genomic_DNA"/>
</dbReference>
<protein>
    <submittedName>
        <fullName evidence="1">Uncharacterized protein</fullName>
    </submittedName>
</protein>
<keyword evidence="2" id="KW-1185">Reference proteome</keyword>
<organism evidence="1 2">
    <name type="scientific">Sphaerodactylus townsendi</name>
    <dbReference type="NCBI Taxonomy" id="933632"/>
    <lineage>
        <taxon>Eukaryota</taxon>
        <taxon>Metazoa</taxon>
        <taxon>Chordata</taxon>
        <taxon>Craniata</taxon>
        <taxon>Vertebrata</taxon>
        <taxon>Euteleostomi</taxon>
        <taxon>Lepidosauria</taxon>
        <taxon>Squamata</taxon>
        <taxon>Bifurcata</taxon>
        <taxon>Gekkota</taxon>
        <taxon>Sphaerodactylidae</taxon>
        <taxon>Sphaerodactylus</taxon>
    </lineage>
</organism>